<sequence length="52" mass="6153">REDQEMLGEQNLIFSFNQDQRFASHLILTLKNFPYSHYNPKYYITPAGSETV</sequence>
<accession>X1Q351</accession>
<comment type="caution">
    <text evidence="1">The sequence shown here is derived from an EMBL/GenBank/DDBJ whole genome shotgun (WGS) entry which is preliminary data.</text>
</comment>
<gene>
    <name evidence="1" type="ORF">S12H4_08007</name>
</gene>
<protein>
    <submittedName>
        <fullName evidence="1">Uncharacterized protein</fullName>
    </submittedName>
</protein>
<dbReference type="AlphaFoldDB" id="X1Q351"/>
<evidence type="ECO:0000313" key="1">
    <source>
        <dbReference type="EMBL" id="GAI62653.1"/>
    </source>
</evidence>
<reference evidence="1" key="1">
    <citation type="journal article" date="2014" name="Front. Microbiol.">
        <title>High frequency of phylogenetically diverse reductive dehalogenase-homologous genes in deep subseafloor sedimentary metagenomes.</title>
        <authorList>
            <person name="Kawai M."/>
            <person name="Futagami T."/>
            <person name="Toyoda A."/>
            <person name="Takaki Y."/>
            <person name="Nishi S."/>
            <person name="Hori S."/>
            <person name="Arai W."/>
            <person name="Tsubouchi T."/>
            <person name="Morono Y."/>
            <person name="Uchiyama I."/>
            <person name="Ito T."/>
            <person name="Fujiyama A."/>
            <person name="Inagaki F."/>
            <person name="Takami H."/>
        </authorList>
    </citation>
    <scope>NUCLEOTIDE SEQUENCE</scope>
    <source>
        <strain evidence="1">Expedition CK06-06</strain>
    </source>
</reference>
<dbReference type="EMBL" id="BARW01003036">
    <property type="protein sequence ID" value="GAI62653.1"/>
    <property type="molecule type" value="Genomic_DNA"/>
</dbReference>
<feature type="non-terminal residue" evidence="1">
    <location>
        <position position="1"/>
    </location>
</feature>
<proteinExistence type="predicted"/>
<organism evidence="1">
    <name type="scientific">marine sediment metagenome</name>
    <dbReference type="NCBI Taxonomy" id="412755"/>
    <lineage>
        <taxon>unclassified sequences</taxon>
        <taxon>metagenomes</taxon>
        <taxon>ecological metagenomes</taxon>
    </lineage>
</organism>
<name>X1Q351_9ZZZZ</name>